<dbReference type="InterPro" id="IPR042185">
    <property type="entry name" value="Serpin_sf_2"/>
</dbReference>
<dbReference type="FunFam" id="2.30.39.10:FF:000003">
    <property type="entry name" value="alpha-1-antitrypsin isoform X1"/>
    <property type="match status" value="1"/>
</dbReference>
<dbReference type="SUPFAM" id="SSF56574">
    <property type="entry name" value="Serpins"/>
    <property type="match status" value="1"/>
</dbReference>
<evidence type="ECO:0000256" key="4">
    <source>
        <dbReference type="RuleBase" id="RU000411"/>
    </source>
</evidence>
<dbReference type="Gene3D" id="2.10.310.10">
    <property type="entry name" value="Serpins superfamily"/>
    <property type="match status" value="1"/>
</dbReference>
<dbReference type="Proteomes" id="UP000265000">
    <property type="component" value="Unplaced"/>
</dbReference>
<dbReference type="PANTHER" id="PTHR11461:SF363">
    <property type="entry name" value="SERINE (OR CYSTEINE) PROTEINASE INHIBITOR, CLADE A (ALPHA-1 ANTIPROTEINASE, ANTITRYPSIN), MEMBER 1, LIKE PRECURSOR-RELATED"/>
    <property type="match status" value="1"/>
</dbReference>
<dbReference type="FunFam" id="2.10.310.10:FF:000001">
    <property type="entry name" value="Serpin family A member 1"/>
    <property type="match status" value="1"/>
</dbReference>
<organism evidence="6 7">
    <name type="scientific">Fundulus heteroclitus</name>
    <name type="common">Killifish</name>
    <name type="synonym">Mummichog</name>
    <dbReference type="NCBI Taxonomy" id="8078"/>
    <lineage>
        <taxon>Eukaryota</taxon>
        <taxon>Metazoa</taxon>
        <taxon>Chordata</taxon>
        <taxon>Craniata</taxon>
        <taxon>Vertebrata</taxon>
        <taxon>Euteleostomi</taxon>
        <taxon>Actinopterygii</taxon>
        <taxon>Neopterygii</taxon>
        <taxon>Teleostei</taxon>
        <taxon>Neoteleostei</taxon>
        <taxon>Acanthomorphata</taxon>
        <taxon>Ovalentaria</taxon>
        <taxon>Atherinomorphae</taxon>
        <taxon>Cyprinodontiformes</taxon>
        <taxon>Fundulidae</taxon>
        <taxon>Fundulus</taxon>
    </lineage>
</organism>
<dbReference type="Ensembl" id="ENSFHET00000030749.1">
    <property type="protein sequence ID" value="ENSFHEP00000021077.1"/>
    <property type="gene ID" value="ENSFHEG00000023056.1"/>
</dbReference>
<dbReference type="PANTHER" id="PTHR11461">
    <property type="entry name" value="SERINE PROTEASE INHIBITOR, SERPIN"/>
    <property type="match status" value="1"/>
</dbReference>
<sequence>MKNNFACLCLLWKDRLVIGSEMRSIFASCALAALLLAVAQADHHMHHNHEGNMSCHVLSPLNADFAFALYKNVNRRTGPGKNIFMSPLGVSAALSMLSTGARGKTHSQLFSTLGYSEMDQARVNEAYGHLFQMLGQSQQEQKLDLGSSVAVRTGFSPLPTYLGDLQKYYNGEVFNVDFSNPSEAVAQINRHIAAKTQDKIKDMVKDLDPALAMVLINFVYFRGQWERPFDKNLTAKADFHVDGNTKVEVDMMKKMGRFDYYQDNDNHSTIVCLPYKGNTSMMIVLPDENKMEVVEGFINKDYLRNWHDKLYKNNLNLFMPKFAISVATPLDETLKEMGVTEAYSDLADFSGMSDEIKLKVSKVSHQAVLSVDETGTEAAAATTMEIMPMSLPVDVMLNRPFLVFITEHSTKSIIFAGKISNPTAA</sequence>
<accession>A0A3Q2Q569</accession>
<dbReference type="InterPro" id="IPR036186">
    <property type="entry name" value="Serpin_sf"/>
</dbReference>
<evidence type="ECO:0000259" key="5">
    <source>
        <dbReference type="SMART" id="SM00093"/>
    </source>
</evidence>
<feature type="domain" description="Serpin" evidence="5">
    <location>
        <begin position="67"/>
        <end position="422"/>
    </location>
</feature>
<keyword evidence="7" id="KW-1185">Reference proteome</keyword>
<dbReference type="SMART" id="SM00093">
    <property type="entry name" value="SERPIN"/>
    <property type="match status" value="1"/>
</dbReference>
<dbReference type="FunFam" id="3.30.497.10:FF:000001">
    <property type="entry name" value="Serine protease inhibitor"/>
    <property type="match status" value="1"/>
</dbReference>
<dbReference type="GO" id="GO:0005615">
    <property type="term" value="C:extracellular space"/>
    <property type="evidence" value="ECO:0007669"/>
    <property type="project" value="InterPro"/>
</dbReference>
<dbReference type="AlphaFoldDB" id="A0A3Q2Q569"/>
<dbReference type="Gene3D" id="2.30.39.10">
    <property type="entry name" value="Alpha-1-antitrypsin, domain 1"/>
    <property type="match status" value="1"/>
</dbReference>
<reference evidence="6" key="2">
    <citation type="submission" date="2025-09" db="UniProtKB">
        <authorList>
            <consortium name="Ensembl"/>
        </authorList>
    </citation>
    <scope>IDENTIFICATION</scope>
</reference>
<protein>
    <recommendedName>
        <fullName evidence="5">Serpin domain-containing protein</fullName>
    </recommendedName>
</protein>
<dbReference type="InterPro" id="IPR023796">
    <property type="entry name" value="Serpin_dom"/>
</dbReference>
<keyword evidence="2" id="KW-0732">Signal</keyword>
<dbReference type="InterPro" id="IPR042178">
    <property type="entry name" value="Serpin_sf_1"/>
</dbReference>
<evidence type="ECO:0000256" key="2">
    <source>
        <dbReference type="ARBA" id="ARBA00022729"/>
    </source>
</evidence>
<dbReference type="InterPro" id="IPR023795">
    <property type="entry name" value="Serpin_CS"/>
</dbReference>
<proteinExistence type="inferred from homology"/>
<dbReference type="Pfam" id="PF00079">
    <property type="entry name" value="Serpin"/>
    <property type="match status" value="1"/>
</dbReference>
<comment type="similarity">
    <text evidence="1 4">Belongs to the serpin family.</text>
</comment>
<name>A0A3Q2Q569_FUNHE</name>
<keyword evidence="3" id="KW-0325">Glycoprotein</keyword>
<evidence type="ECO:0000256" key="3">
    <source>
        <dbReference type="ARBA" id="ARBA00023180"/>
    </source>
</evidence>
<dbReference type="GeneTree" id="ENSGT00940000160877"/>
<evidence type="ECO:0000256" key="1">
    <source>
        <dbReference type="ARBA" id="ARBA00009500"/>
    </source>
</evidence>
<dbReference type="InterPro" id="IPR000215">
    <property type="entry name" value="Serpin_fam"/>
</dbReference>
<dbReference type="GO" id="GO:0004867">
    <property type="term" value="F:serine-type endopeptidase inhibitor activity"/>
    <property type="evidence" value="ECO:0007669"/>
    <property type="project" value="InterPro"/>
</dbReference>
<evidence type="ECO:0000313" key="6">
    <source>
        <dbReference type="Ensembl" id="ENSFHEP00000021077.1"/>
    </source>
</evidence>
<dbReference type="PROSITE" id="PS00284">
    <property type="entry name" value="SERPIN"/>
    <property type="match status" value="1"/>
</dbReference>
<dbReference type="PRINTS" id="PR00780">
    <property type="entry name" value="LEUSERPINII"/>
</dbReference>
<dbReference type="Gene3D" id="3.30.497.10">
    <property type="entry name" value="Antithrombin, subunit I, domain 2"/>
    <property type="match status" value="1"/>
</dbReference>
<reference evidence="6" key="1">
    <citation type="submission" date="2025-08" db="UniProtKB">
        <authorList>
            <consortium name="Ensembl"/>
        </authorList>
    </citation>
    <scope>IDENTIFICATION</scope>
</reference>
<evidence type="ECO:0000313" key="7">
    <source>
        <dbReference type="Proteomes" id="UP000265000"/>
    </source>
</evidence>